<dbReference type="HAMAP" id="MF_00201">
    <property type="entry name" value="RecO"/>
    <property type="match status" value="1"/>
</dbReference>
<dbReference type="Pfam" id="PF02565">
    <property type="entry name" value="RecO_C"/>
    <property type="match status" value="1"/>
</dbReference>
<organism evidence="9 10">
    <name type="scientific">Tropicimonas omnivorans</name>
    <dbReference type="NCBI Taxonomy" id="3075590"/>
    <lineage>
        <taxon>Bacteria</taxon>
        <taxon>Pseudomonadati</taxon>
        <taxon>Pseudomonadota</taxon>
        <taxon>Alphaproteobacteria</taxon>
        <taxon>Rhodobacterales</taxon>
        <taxon>Roseobacteraceae</taxon>
        <taxon>Tropicimonas</taxon>
    </lineage>
</organism>
<keyword evidence="10" id="KW-1185">Reference proteome</keyword>
<evidence type="ECO:0000256" key="4">
    <source>
        <dbReference type="ARBA" id="ARBA00023172"/>
    </source>
</evidence>
<accession>A0ABU3DES2</accession>
<evidence type="ECO:0000313" key="10">
    <source>
        <dbReference type="Proteomes" id="UP001265259"/>
    </source>
</evidence>
<evidence type="ECO:0000256" key="3">
    <source>
        <dbReference type="ARBA" id="ARBA00022763"/>
    </source>
</evidence>
<dbReference type="SUPFAM" id="SSF57863">
    <property type="entry name" value="ArfGap/RecO-like zinc finger"/>
    <property type="match status" value="1"/>
</dbReference>
<comment type="similarity">
    <text evidence="1 7">Belongs to the RecO family.</text>
</comment>
<evidence type="ECO:0000256" key="2">
    <source>
        <dbReference type="ARBA" id="ARBA00021310"/>
    </source>
</evidence>
<evidence type="ECO:0000259" key="8">
    <source>
        <dbReference type="Pfam" id="PF11967"/>
    </source>
</evidence>
<evidence type="ECO:0000256" key="7">
    <source>
        <dbReference type="HAMAP-Rule" id="MF_00201"/>
    </source>
</evidence>
<dbReference type="Gene3D" id="2.40.50.140">
    <property type="entry name" value="Nucleic acid-binding proteins"/>
    <property type="match status" value="1"/>
</dbReference>
<name>A0ABU3DES2_9RHOB</name>
<dbReference type="PANTHER" id="PTHR33991:SF1">
    <property type="entry name" value="DNA REPAIR PROTEIN RECO"/>
    <property type="match status" value="1"/>
</dbReference>
<dbReference type="InterPro" id="IPR037278">
    <property type="entry name" value="ARFGAP/RecO"/>
</dbReference>
<dbReference type="Gene3D" id="1.20.1440.120">
    <property type="entry name" value="Recombination protein O, C-terminal domain"/>
    <property type="match status" value="1"/>
</dbReference>
<keyword evidence="5 7" id="KW-0234">DNA repair</keyword>
<evidence type="ECO:0000256" key="5">
    <source>
        <dbReference type="ARBA" id="ARBA00023204"/>
    </source>
</evidence>
<gene>
    <name evidence="7 9" type="primary">recO</name>
    <name evidence="9" type="ORF">RM543_05960</name>
</gene>
<keyword evidence="4 7" id="KW-0233">DNA recombination</keyword>
<proteinExistence type="inferred from homology"/>
<comment type="caution">
    <text evidence="9">The sequence shown here is derived from an EMBL/GenBank/DDBJ whole genome shotgun (WGS) entry which is preliminary data.</text>
</comment>
<dbReference type="PANTHER" id="PTHR33991">
    <property type="entry name" value="DNA REPAIR PROTEIN RECO"/>
    <property type="match status" value="1"/>
</dbReference>
<dbReference type="InterPro" id="IPR042242">
    <property type="entry name" value="RecO_C"/>
</dbReference>
<keyword evidence="3 7" id="KW-0227">DNA damage</keyword>
<dbReference type="RefSeq" id="WP_311691318.1">
    <property type="nucleotide sequence ID" value="NZ_JAVRHL010000002.1"/>
</dbReference>
<feature type="domain" description="DNA replication/recombination mediator RecO N-terminal" evidence="8">
    <location>
        <begin position="1"/>
        <end position="76"/>
    </location>
</feature>
<protein>
    <recommendedName>
        <fullName evidence="2 7">DNA repair protein RecO</fullName>
    </recommendedName>
    <alternativeName>
        <fullName evidence="6 7">Recombination protein O</fullName>
    </alternativeName>
</protein>
<dbReference type="SUPFAM" id="SSF50249">
    <property type="entry name" value="Nucleic acid-binding proteins"/>
    <property type="match status" value="1"/>
</dbReference>
<evidence type="ECO:0000256" key="1">
    <source>
        <dbReference type="ARBA" id="ARBA00007452"/>
    </source>
</evidence>
<reference evidence="9 10" key="1">
    <citation type="submission" date="2023-09" db="EMBL/GenBank/DDBJ databases">
        <authorList>
            <person name="Rey-Velasco X."/>
        </authorList>
    </citation>
    <scope>NUCLEOTIDE SEQUENCE [LARGE SCALE GENOMIC DNA]</scope>
    <source>
        <strain evidence="9 10">F158</strain>
    </source>
</reference>
<sequence>MEWQDEGALLSIRRHAEGNAIAEIFTPSRGRHVGVVRGGGSRRLAPILQPGAQLSVTWRARLEDHMGNFTVEPVKSRSAAVMSDRAALAGLSAVTALAAFALPERAAYPRFYAQTITVLDLLGTSPSWPYAYLRWELALLEEMGFGLDFSTCAAGGNANDLSYVSPRTGRAVSRMGAGEWADRLLPLPPALMGEPPRDTSEILEGLRTTGHFLETRLRPSLGERPLPPARARLIAALSRL</sequence>
<dbReference type="EMBL" id="JAVRHL010000002">
    <property type="protein sequence ID" value="MDT0682221.1"/>
    <property type="molecule type" value="Genomic_DNA"/>
</dbReference>
<evidence type="ECO:0000256" key="6">
    <source>
        <dbReference type="ARBA" id="ARBA00033409"/>
    </source>
</evidence>
<dbReference type="NCBIfam" id="TIGR00613">
    <property type="entry name" value="reco"/>
    <property type="match status" value="1"/>
</dbReference>
<dbReference type="Pfam" id="PF11967">
    <property type="entry name" value="RecO_N"/>
    <property type="match status" value="1"/>
</dbReference>
<evidence type="ECO:0000313" key="9">
    <source>
        <dbReference type="EMBL" id="MDT0682221.1"/>
    </source>
</evidence>
<comment type="function">
    <text evidence="7">Involved in DNA repair and RecF pathway recombination.</text>
</comment>
<dbReference type="InterPro" id="IPR022572">
    <property type="entry name" value="DNA_rep/recomb_RecO_N"/>
</dbReference>
<dbReference type="InterPro" id="IPR012340">
    <property type="entry name" value="NA-bd_OB-fold"/>
</dbReference>
<dbReference type="InterPro" id="IPR003717">
    <property type="entry name" value="RecO"/>
</dbReference>
<dbReference type="Proteomes" id="UP001265259">
    <property type="component" value="Unassembled WGS sequence"/>
</dbReference>